<evidence type="ECO:0000256" key="5">
    <source>
        <dbReference type="ARBA" id="ARBA00023004"/>
    </source>
</evidence>
<dbReference type="InterPro" id="IPR017972">
    <property type="entry name" value="Cyt_P450_CS"/>
</dbReference>
<accession>A0AA39XEI2</accession>
<dbReference type="InterPro" id="IPR002401">
    <property type="entry name" value="Cyt_P450_E_grp-I"/>
</dbReference>
<sequence length="490" mass="54656">MAFPWIVLLVLACLALYSLFIVRLRYRKLRHANGPFLAAFTDLYRARIQFFGPFVPALEQLHRRYGSIVRIGPNTADSYSSLRVFIGGKSIGSIIDMQDEDRNRAIRRAVGSAFIANNLLDYEPKLSATISDLLENIRTHHIHSNARAPVPFNLYRLIQLFQLDFLFLIAFSSSPGHISQNTDVLGMAHTLYKRIFHWYAWQPLPRLERFIYQNPLWSHLLTVPSPWARTGAQHLASRLSSSSSPQPNDTDNTNPTTLDLLQKYILASKSRPDLIPPSSLAGLVNSTISAGADTTSGGITTVLYLILRHPHVHAKLLQELHSAGISTPLRYAEVERLPYLGATIREALRLSAPLAVPLERTVPAAGCTFGETVLPPGTVVGCAAWVVHQNKGVFGEDAHVFRPERYLDATVEQLQAMERANLAWGLGGRVCLGKHIAELEMKMVIPTLLLSFDLNLCNSNLDIPFRNMGTFEMELNPILVTARERGQADK</sequence>
<comment type="caution">
    <text evidence="9">The sequence shown here is derived from an EMBL/GenBank/DDBJ whole genome shotgun (WGS) entry which is preliminary data.</text>
</comment>
<keyword evidence="10" id="KW-1185">Reference proteome</keyword>
<evidence type="ECO:0000256" key="4">
    <source>
        <dbReference type="ARBA" id="ARBA00022723"/>
    </source>
</evidence>
<organism evidence="9 10">
    <name type="scientific">Immersiella caudata</name>
    <dbReference type="NCBI Taxonomy" id="314043"/>
    <lineage>
        <taxon>Eukaryota</taxon>
        <taxon>Fungi</taxon>
        <taxon>Dikarya</taxon>
        <taxon>Ascomycota</taxon>
        <taxon>Pezizomycotina</taxon>
        <taxon>Sordariomycetes</taxon>
        <taxon>Sordariomycetidae</taxon>
        <taxon>Sordariales</taxon>
        <taxon>Lasiosphaeriaceae</taxon>
        <taxon>Immersiella</taxon>
    </lineage>
</organism>
<dbReference type="GO" id="GO:0004497">
    <property type="term" value="F:monooxygenase activity"/>
    <property type="evidence" value="ECO:0007669"/>
    <property type="project" value="UniProtKB-KW"/>
</dbReference>
<dbReference type="Gene3D" id="1.10.630.10">
    <property type="entry name" value="Cytochrome P450"/>
    <property type="match status" value="1"/>
</dbReference>
<evidence type="ECO:0000313" key="10">
    <source>
        <dbReference type="Proteomes" id="UP001175000"/>
    </source>
</evidence>
<protein>
    <submittedName>
        <fullName evidence="9">Cytochrome P450</fullName>
    </submittedName>
</protein>
<dbReference type="PRINTS" id="PR00385">
    <property type="entry name" value="P450"/>
</dbReference>
<keyword evidence="8" id="KW-1133">Transmembrane helix</keyword>
<dbReference type="GO" id="GO:0020037">
    <property type="term" value="F:heme binding"/>
    <property type="evidence" value="ECO:0007669"/>
    <property type="project" value="InterPro"/>
</dbReference>
<dbReference type="InterPro" id="IPR036396">
    <property type="entry name" value="Cyt_P450_sf"/>
</dbReference>
<keyword evidence="8" id="KW-0812">Transmembrane</keyword>
<dbReference type="GO" id="GO:0005506">
    <property type="term" value="F:iron ion binding"/>
    <property type="evidence" value="ECO:0007669"/>
    <property type="project" value="InterPro"/>
</dbReference>
<dbReference type="EMBL" id="JAULSU010000001">
    <property type="protein sequence ID" value="KAK0632492.1"/>
    <property type="molecule type" value="Genomic_DNA"/>
</dbReference>
<reference evidence="9" key="1">
    <citation type="submission" date="2023-06" db="EMBL/GenBank/DDBJ databases">
        <title>Genome-scale phylogeny and comparative genomics of the fungal order Sordariales.</title>
        <authorList>
            <consortium name="Lawrence Berkeley National Laboratory"/>
            <person name="Hensen N."/>
            <person name="Bonometti L."/>
            <person name="Westerberg I."/>
            <person name="Brannstrom I.O."/>
            <person name="Guillou S."/>
            <person name="Cros-Aarteil S."/>
            <person name="Calhoun S."/>
            <person name="Haridas S."/>
            <person name="Kuo A."/>
            <person name="Mondo S."/>
            <person name="Pangilinan J."/>
            <person name="Riley R."/>
            <person name="Labutti K."/>
            <person name="Andreopoulos B."/>
            <person name="Lipzen A."/>
            <person name="Chen C."/>
            <person name="Yanf M."/>
            <person name="Daum C."/>
            <person name="Ng V."/>
            <person name="Clum A."/>
            <person name="Steindorff A."/>
            <person name="Ohm R."/>
            <person name="Martin F."/>
            <person name="Silar P."/>
            <person name="Natvig D."/>
            <person name="Lalanne C."/>
            <person name="Gautier V."/>
            <person name="Ament-Velasquez S.L."/>
            <person name="Kruys A."/>
            <person name="Hutchinson M.I."/>
            <person name="Powell A.J."/>
            <person name="Barry K."/>
            <person name="Miller A.N."/>
            <person name="Grigoriev I.V."/>
            <person name="Debuchy R."/>
            <person name="Gladieux P."/>
            <person name="Thoren M.H."/>
            <person name="Johannesson H."/>
        </authorList>
    </citation>
    <scope>NUCLEOTIDE SEQUENCE</scope>
    <source>
        <strain evidence="9">CBS 606.72</strain>
    </source>
</reference>
<evidence type="ECO:0000256" key="2">
    <source>
        <dbReference type="ARBA" id="ARBA00010617"/>
    </source>
</evidence>
<feature type="binding site" description="axial binding residue" evidence="6">
    <location>
        <position position="431"/>
    </location>
    <ligand>
        <name>heme</name>
        <dbReference type="ChEBI" id="CHEBI:30413"/>
    </ligand>
    <ligandPart>
        <name>Fe</name>
        <dbReference type="ChEBI" id="CHEBI:18248"/>
    </ligandPart>
</feature>
<dbReference type="Pfam" id="PF00067">
    <property type="entry name" value="p450"/>
    <property type="match status" value="1"/>
</dbReference>
<dbReference type="GO" id="GO:0016705">
    <property type="term" value="F:oxidoreductase activity, acting on paired donors, with incorporation or reduction of molecular oxygen"/>
    <property type="evidence" value="ECO:0007669"/>
    <property type="project" value="InterPro"/>
</dbReference>
<keyword evidence="7" id="KW-0560">Oxidoreductase</keyword>
<dbReference type="InterPro" id="IPR001128">
    <property type="entry name" value="Cyt_P450"/>
</dbReference>
<evidence type="ECO:0000256" key="3">
    <source>
        <dbReference type="ARBA" id="ARBA00022617"/>
    </source>
</evidence>
<keyword evidence="8" id="KW-0472">Membrane</keyword>
<gene>
    <name evidence="9" type="ORF">B0T14DRAFT_574004</name>
</gene>
<evidence type="ECO:0000313" key="9">
    <source>
        <dbReference type="EMBL" id="KAK0632492.1"/>
    </source>
</evidence>
<evidence type="ECO:0000256" key="7">
    <source>
        <dbReference type="RuleBase" id="RU000461"/>
    </source>
</evidence>
<keyword evidence="4 6" id="KW-0479">Metal-binding</keyword>
<proteinExistence type="inferred from homology"/>
<dbReference type="Proteomes" id="UP001175000">
    <property type="component" value="Unassembled WGS sequence"/>
</dbReference>
<evidence type="ECO:0000256" key="6">
    <source>
        <dbReference type="PIRSR" id="PIRSR602401-1"/>
    </source>
</evidence>
<dbReference type="PRINTS" id="PR00463">
    <property type="entry name" value="EP450I"/>
</dbReference>
<dbReference type="PROSITE" id="PS00086">
    <property type="entry name" value="CYTOCHROME_P450"/>
    <property type="match status" value="1"/>
</dbReference>
<evidence type="ECO:0000256" key="8">
    <source>
        <dbReference type="SAM" id="Phobius"/>
    </source>
</evidence>
<feature type="transmembrane region" description="Helical" evidence="8">
    <location>
        <begin position="6"/>
        <end position="24"/>
    </location>
</feature>
<evidence type="ECO:0000256" key="1">
    <source>
        <dbReference type="ARBA" id="ARBA00001971"/>
    </source>
</evidence>
<dbReference type="PANTHER" id="PTHR24305">
    <property type="entry name" value="CYTOCHROME P450"/>
    <property type="match status" value="1"/>
</dbReference>
<dbReference type="SUPFAM" id="SSF48264">
    <property type="entry name" value="Cytochrome P450"/>
    <property type="match status" value="1"/>
</dbReference>
<comment type="cofactor">
    <cofactor evidence="1 6">
        <name>heme</name>
        <dbReference type="ChEBI" id="CHEBI:30413"/>
    </cofactor>
</comment>
<dbReference type="InterPro" id="IPR050121">
    <property type="entry name" value="Cytochrome_P450_monoxygenase"/>
</dbReference>
<keyword evidence="3 6" id="KW-0349">Heme</keyword>
<name>A0AA39XEI2_9PEZI</name>
<dbReference type="PANTHER" id="PTHR24305:SF166">
    <property type="entry name" value="CYTOCHROME P450 12A4, MITOCHONDRIAL-RELATED"/>
    <property type="match status" value="1"/>
</dbReference>
<keyword evidence="5 6" id="KW-0408">Iron</keyword>
<keyword evidence="7" id="KW-0503">Monooxygenase</keyword>
<comment type="similarity">
    <text evidence="2 7">Belongs to the cytochrome P450 family.</text>
</comment>
<dbReference type="AlphaFoldDB" id="A0AA39XEI2"/>